<evidence type="ECO:0000313" key="3">
    <source>
        <dbReference type="EMBL" id="SJM91353.1"/>
    </source>
</evidence>
<proteinExistence type="predicted"/>
<reference evidence="4" key="1">
    <citation type="submission" date="2017-02" db="EMBL/GenBank/DDBJ databases">
        <authorList>
            <person name="Daims H."/>
        </authorList>
    </citation>
    <scope>NUCLEOTIDE SEQUENCE [LARGE SCALE GENOMIC DNA]</scope>
</reference>
<dbReference type="OrthoDB" id="9792269at2"/>
<dbReference type="PANTHER" id="PTHR12526:SF630">
    <property type="entry name" value="GLYCOSYLTRANSFERASE"/>
    <property type="match status" value="1"/>
</dbReference>
<evidence type="ECO:0000259" key="2">
    <source>
        <dbReference type="Pfam" id="PF13439"/>
    </source>
</evidence>
<dbReference type="Pfam" id="PF00534">
    <property type="entry name" value="Glycos_transf_1"/>
    <property type="match status" value="1"/>
</dbReference>
<dbReference type="CDD" id="cd03811">
    <property type="entry name" value="GT4_GT28_WabH-like"/>
    <property type="match status" value="1"/>
</dbReference>
<dbReference type="GO" id="GO:1901135">
    <property type="term" value="P:carbohydrate derivative metabolic process"/>
    <property type="evidence" value="ECO:0007669"/>
    <property type="project" value="UniProtKB-ARBA"/>
</dbReference>
<keyword evidence="4" id="KW-1185">Reference proteome</keyword>
<name>A0A1R4H520_9GAMM</name>
<dbReference type="PANTHER" id="PTHR12526">
    <property type="entry name" value="GLYCOSYLTRANSFERASE"/>
    <property type="match status" value="1"/>
</dbReference>
<dbReference type="EMBL" id="FUKJ01000134">
    <property type="protein sequence ID" value="SJM91353.1"/>
    <property type="molecule type" value="Genomic_DNA"/>
</dbReference>
<feature type="domain" description="Glycosyltransferase subfamily 4-like N-terminal" evidence="2">
    <location>
        <begin position="44"/>
        <end position="202"/>
    </location>
</feature>
<sequence length="402" mass="44111">MSILNCLYAFGEGIGFAVNLNCAGYRGHMMNKKISLFLPNLTGGGAERISVNLANELIKRGYSVDMVLLTAEGPCLALLNSEVRVINFKIKHAREGLLPLVRYFREAKPHSMIACMWPLTVLAVAASKFPGVSTRIVVAEHNTWSRSQADYSPLLRQIIRTTMYLFFPGSQGIVAVSNGAADDLANFAGIKRKSITMIYNPVSNPQTLDVHEDKDSKLTSWKTAEFRILNVGSLKTQKNQELLLRAFSILLKRTNAHLLILGDGHLRQKLEKIIAELGIKDNVSMPGFADDPRFYYQHASLFALSSDWEGLPTVLIEALEAGTPIVSTDCPSGPREILNGGQLGKLVPLGDADALASAMYESLNSKHDKAILKERAQCFSIGKATDQYIDVLFPRDSLAAST</sequence>
<dbReference type="SUPFAM" id="SSF53756">
    <property type="entry name" value="UDP-Glycosyltransferase/glycogen phosphorylase"/>
    <property type="match status" value="1"/>
</dbReference>
<dbReference type="InterPro" id="IPR001296">
    <property type="entry name" value="Glyco_trans_1"/>
</dbReference>
<accession>A0A1R4H520</accession>
<dbReference type="AlphaFoldDB" id="A0A1R4H520"/>
<evidence type="ECO:0000313" key="4">
    <source>
        <dbReference type="Proteomes" id="UP000195442"/>
    </source>
</evidence>
<feature type="domain" description="Glycosyl transferase family 1" evidence="1">
    <location>
        <begin position="218"/>
        <end position="376"/>
    </location>
</feature>
<protein>
    <submittedName>
        <fullName evidence="3">Putative Glycosyl transferase, group 1</fullName>
    </submittedName>
</protein>
<dbReference type="Pfam" id="PF13439">
    <property type="entry name" value="Glyco_transf_4"/>
    <property type="match status" value="1"/>
</dbReference>
<organism evidence="3 4">
    <name type="scientific">Crenothrix polyspora</name>
    <dbReference type="NCBI Taxonomy" id="360316"/>
    <lineage>
        <taxon>Bacteria</taxon>
        <taxon>Pseudomonadati</taxon>
        <taxon>Pseudomonadota</taxon>
        <taxon>Gammaproteobacteria</taxon>
        <taxon>Methylococcales</taxon>
        <taxon>Crenotrichaceae</taxon>
        <taxon>Crenothrix</taxon>
    </lineage>
</organism>
<dbReference type="Proteomes" id="UP000195442">
    <property type="component" value="Unassembled WGS sequence"/>
</dbReference>
<dbReference type="GO" id="GO:0016757">
    <property type="term" value="F:glycosyltransferase activity"/>
    <property type="evidence" value="ECO:0007669"/>
    <property type="project" value="InterPro"/>
</dbReference>
<evidence type="ECO:0000259" key="1">
    <source>
        <dbReference type="Pfam" id="PF00534"/>
    </source>
</evidence>
<dbReference type="Gene3D" id="3.40.50.2000">
    <property type="entry name" value="Glycogen Phosphorylase B"/>
    <property type="match status" value="2"/>
</dbReference>
<keyword evidence="3" id="KW-0808">Transferase</keyword>
<gene>
    <name evidence="3" type="ORF">CRENPOLYSF2_2190006</name>
</gene>
<dbReference type="InterPro" id="IPR028098">
    <property type="entry name" value="Glyco_trans_4-like_N"/>
</dbReference>